<gene>
    <name evidence="1" type="ORF">H1R20_g2387</name>
</gene>
<dbReference type="AlphaFoldDB" id="A0A9W8MN88"/>
<reference evidence="1" key="1">
    <citation type="submission" date="2022-06" db="EMBL/GenBank/DDBJ databases">
        <title>Genome Sequence of Candolleomyces eurysporus.</title>
        <authorList>
            <person name="Buettner E."/>
        </authorList>
    </citation>
    <scope>NUCLEOTIDE SEQUENCE</scope>
    <source>
        <strain evidence="1">VTCC 930004</strain>
    </source>
</reference>
<evidence type="ECO:0000313" key="2">
    <source>
        <dbReference type="Proteomes" id="UP001140091"/>
    </source>
</evidence>
<dbReference type="SUPFAM" id="SSF52540">
    <property type="entry name" value="P-loop containing nucleoside triphosphate hydrolases"/>
    <property type="match status" value="1"/>
</dbReference>
<dbReference type="EMBL" id="JANBPK010000712">
    <property type="protein sequence ID" value="KAJ2934674.1"/>
    <property type="molecule type" value="Genomic_DNA"/>
</dbReference>
<proteinExistence type="predicted"/>
<comment type="caution">
    <text evidence="1">The sequence shown here is derived from an EMBL/GenBank/DDBJ whole genome shotgun (WGS) entry which is preliminary data.</text>
</comment>
<keyword evidence="2" id="KW-1185">Reference proteome</keyword>
<dbReference type="InterPro" id="IPR027417">
    <property type="entry name" value="P-loop_NTPase"/>
</dbReference>
<dbReference type="Proteomes" id="UP001140091">
    <property type="component" value="Unassembled WGS sequence"/>
</dbReference>
<name>A0A9W8MN88_9AGAR</name>
<protein>
    <submittedName>
        <fullName evidence="1">Uncharacterized protein</fullName>
    </submittedName>
</protein>
<evidence type="ECO:0000313" key="1">
    <source>
        <dbReference type="EMBL" id="KAJ2934674.1"/>
    </source>
</evidence>
<accession>A0A9W8MN88</accession>
<sequence length="141" mass="16084">MLATLPPRVQADVLTKLEIRPKNLLHLNLGNDRKKVSLVMRATHHFMNTYHDLDFIIPSNFRAIEQVKKTFVYADNFAVATGMENHLYDLSPPELQCTGFVRPYSAAFSVEYRKDVMELFQRGVVRVLICTDAAGMVSIIQ</sequence>
<dbReference type="OrthoDB" id="10261556at2759"/>
<feature type="non-terminal residue" evidence="1">
    <location>
        <position position="141"/>
    </location>
</feature>
<organism evidence="1 2">
    <name type="scientific">Candolleomyces eurysporus</name>
    <dbReference type="NCBI Taxonomy" id="2828524"/>
    <lineage>
        <taxon>Eukaryota</taxon>
        <taxon>Fungi</taxon>
        <taxon>Dikarya</taxon>
        <taxon>Basidiomycota</taxon>
        <taxon>Agaricomycotina</taxon>
        <taxon>Agaricomycetes</taxon>
        <taxon>Agaricomycetidae</taxon>
        <taxon>Agaricales</taxon>
        <taxon>Agaricineae</taxon>
        <taxon>Psathyrellaceae</taxon>
        <taxon>Candolleomyces</taxon>
    </lineage>
</organism>
<dbReference type="Gene3D" id="3.40.50.300">
    <property type="entry name" value="P-loop containing nucleotide triphosphate hydrolases"/>
    <property type="match status" value="1"/>
</dbReference>